<comment type="caution">
    <text evidence="3">The sequence shown here is derived from an EMBL/GenBank/DDBJ whole genome shotgun (WGS) entry which is preliminary data.</text>
</comment>
<gene>
    <name evidence="3" type="ORF">CG50_04195</name>
</gene>
<accession>A0A086Y9F1</accession>
<dbReference type="eggNOG" id="ENOG5031PDZ">
    <property type="taxonomic scope" value="Bacteria"/>
</dbReference>
<keyword evidence="4" id="KW-1185">Reference proteome</keyword>
<evidence type="ECO:0000313" key="3">
    <source>
        <dbReference type="EMBL" id="KFI30901.1"/>
    </source>
</evidence>
<evidence type="ECO:0000313" key="4">
    <source>
        <dbReference type="Proteomes" id="UP000028824"/>
    </source>
</evidence>
<feature type="domain" description="Plasmid replication protein C N-terminal" evidence="2">
    <location>
        <begin position="10"/>
        <end position="160"/>
    </location>
</feature>
<organism evidence="3 4">
    <name type="scientific">Paenirhodobacter enshiensis</name>
    <dbReference type="NCBI Taxonomy" id="1105367"/>
    <lineage>
        <taxon>Bacteria</taxon>
        <taxon>Pseudomonadati</taxon>
        <taxon>Pseudomonadota</taxon>
        <taxon>Alphaproteobacteria</taxon>
        <taxon>Rhodobacterales</taxon>
        <taxon>Rhodobacter group</taxon>
        <taxon>Paenirhodobacter</taxon>
    </lineage>
</organism>
<feature type="compositionally biased region" description="Polar residues" evidence="1">
    <location>
        <begin position="214"/>
        <end position="223"/>
    </location>
</feature>
<feature type="region of interest" description="Disordered" evidence="1">
    <location>
        <begin position="211"/>
        <end position="234"/>
    </location>
</feature>
<dbReference type="EMBL" id="JFZB01000001">
    <property type="protein sequence ID" value="KFI30901.1"/>
    <property type="molecule type" value="Genomic_DNA"/>
</dbReference>
<dbReference type="STRING" id="1105367.CG50_04195"/>
<proteinExistence type="predicted"/>
<evidence type="ECO:0000256" key="1">
    <source>
        <dbReference type="SAM" id="MobiDB-lite"/>
    </source>
</evidence>
<dbReference type="RefSeq" id="WP_036634134.1">
    <property type="nucleotide sequence ID" value="NZ_JFZB01000001.1"/>
</dbReference>
<dbReference type="InterPro" id="IPR005090">
    <property type="entry name" value="RepC_N"/>
</dbReference>
<dbReference type="AlphaFoldDB" id="A0A086Y9F1"/>
<sequence>MSVTLTHCGLPEGMSPFELLDVLQKLRNRLGLRDEDLAYLRCAFRLVRSEDFLPGRVCGFWEKVSGLADRLGFNVRRITRIETRLEARGLLRRTGAANGMRFGRRSGDGRILSVGGINLAPLIERAGEFLAWQRSVTIGAERLKDDRRRANDLIRQIRNLDAPEALAAAREAFPRLRPSEVQDGERLAAIINVLETIVTEFSANSGRTVEVAPSDSSVRPNTNPKKKIETCRRHGDAAHKPLRISTGQVLALAGEELREAIELYAEADGCLHSPSWRCIGLGARERAMMLGVSGSDWDAARDSLGEMRTSLCLLLADCNAERTDRFRVRNAARAFIGLVRQETRGKAVSSILIAELIQACSRRLG</sequence>
<evidence type="ECO:0000259" key="2">
    <source>
        <dbReference type="Pfam" id="PF03428"/>
    </source>
</evidence>
<reference evidence="3 4" key="1">
    <citation type="submission" date="2014-03" db="EMBL/GenBank/DDBJ databases">
        <title>Genome of Paenirhodobacter enshiensis DW2-9.</title>
        <authorList>
            <person name="Wang D."/>
            <person name="Wang G."/>
        </authorList>
    </citation>
    <scope>NUCLEOTIDE SEQUENCE [LARGE SCALE GENOMIC DNA]</scope>
    <source>
        <strain evidence="3 4">DW2-9</strain>
    </source>
</reference>
<dbReference type="OrthoDB" id="7488837at2"/>
<dbReference type="Proteomes" id="UP000028824">
    <property type="component" value="Unassembled WGS sequence"/>
</dbReference>
<protein>
    <recommendedName>
        <fullName evidence="2">Plasmid replication protein C N-terminal domain-containing protein</fullName>
    </recommendedName>
</protein>
<name>A0A086Y9F1_9RHOB</name>
<dbReference type="Pfam" id="PF03428">
    <property type="entry name" value="RP-C"/>
    <property type="match status" value="1"/>
</dbReference>